<dbReference type="Gene3D" id="3.40.50.180">
    <property type="entry name" value="Methylesterase CheB, C-terminal domain"/>
    <property type="match status" value="1"/>
</dbReference>
<organism evidence="2 3">
    <name type="scientific">Paraburkholderia kirstenboschensis</name>
    <dbReference type="NCBI Taxonomy" id="1245436"/>
    <lineage>
        <taxon>Bacteria</taxon>
        <taxon>Pseudomonadati</taxon>
        <taxon>Pseudomonadota</taxon>
        <taxon>Betaproteobacteria</taxon>
        <taxon>Burkholderiales</taxon>
        <taxon>Burkholderiaceae</taxon>
        <taxon>Paraburkholderia</taxon>
    </lineage>
</organism>
<reference evidence="2 3" key="1">
    <citation type="submission" date="2023-10" db="EMBL/GenBank/DDBJ databases">
        <title>Surface-active antibiotics is a multifunctional adaptation for post-fire microbes.</title>
        <authorList>
            <person name="Liu M.D."/>
            <person name="Du Y."/>
            <person name="Koupaei S.K."/>
            <person name="Kim N.R."/>
            <person name="Zhang W."/>
            <person name="Traxler M.F."/>
        </authorList>
    </citation>
    <scope>NUCLEOTIDE SEQUENCE [LARGE SCALE GENOMIC DNA]</scope>
    <source>
        <strain evidence="2 3">F3</strain>
    </source>
</reference>
<dbReference type="Proteomes" id="UP001302652">
    <property type="component" value="Chromosome 1"/>
</dbReference>
<proteinExistence type="predicted"/>
<dbReference type="InterPro" id="IPR000673">
    <property type="entry name" value="Sig_transdc_resp-reg_Me-estase"/>
</dbReference>
<dbReference type="InterPro" id="IPR035909">
    <property type="entry name" value="CheB_C"/>
</dbReference>
<evidence type="ECO:0000313" key="3">
    <source>
        <dbReference type="Proteomes" id="UP001302652"/>
    </source>
</evidence>
<keyword evidence="3" id="KW-1185">Reference proteome</keyword>
<accession>A0ABZ0EWX2</accession>
<dbReference type="SUPFAM" id="SSF52738">
    <property type="entry name" value="Methylesterase CheB, C-terminal domain"/>
    <property type="match status" value="1"/>
</dbReference>
<dbReference type="EMBL" id="CP136513">
    <property type="protein sequence ID" value="WOD20813.1"/>
    <property type="molecule type" value="Genomic_DNA"/>
</dbReference>
<dbReference type="Pfam" id="PF01339">
    <property type="entry name" value="CheB_methylest"/>
    <property type="match status" value="1"/>
</dbReference>
<protein>
    <submittedName>
        <fullName evidence="2">Chemotaxis protein CheB</fullName>
    </submittedName>
</protein>
<name>A0ABZ0EWX2_9BURK</name>
<feature type="domain" description="CheB-type methylesterase" evidence="1">
    <location>
        <begin position="1"/>
        <end position="52"/>
    </location>
</feature>
<evidence type="ECO:0000313" key="2">
    <source>
        <dbReference type="EMBL" id="WOD20813.1"/>
    </source>
</evidence>
<dbReference type="RefSeq" id="WP_317022746.1">
    <property type="nucleotide sequence ID" value="NZ_CP136513.1"/>
</dbReference>
<evidence type="ECO:0000259" key="1">
    <source>
        <dbReference type="Pfam" id="PF01339"/>
    </source>
</evidence>
<sequence>MAPDHASHVGDILQRSTGMPVHQVTATMPVEKNHIYVIAPGKQLEMSDGCLHAIEREWSGRP</sequence>
<gene>
    <name evidence="2" type="ORF">RW095_31545</name>
</gene>